<gene>
    <name evidence="1" type="ORF">GCM10011614_18950</name>
</gene>
<evidence type="ECO:0000313" key="1">
    <source>
        <dbReference type="EMBL" id="GGZ04166.1"/>
    </source>
</evidence>
<accession>A0A918PES4</accession>
<dbReference type="Pfam" id="PF08843">
    <property type="entry name" value="AbiEii"/>
    <property type="match status" value="1"/>
</dbReference>
<reference evidence="1" key="1">
    <citation type="journal article" date="2014" name="Int. J. Syst. Evol. Microbiol.">
        <title>Complete genome sequence of Corynebacterium casei LMG S-19264T (=DSM 44701T), isolated from a smear-ripened cheese.</title>
        <authorList>
            <consortium name="US DOE Joint Genome Institute (JGI-PGF)"/>
            <person name="Walter F."/>
            <person name="Albersmeier A."/>
            <person name="Kalinowski J."/>
            <person name="Ruckert C."/>
        </authorList>
    </citation>
    <scope>NUCLEOTIDE SEQUENCE</scope>
    <source>
        <strain evidence="1">KCTC 32255</strain>
    </source>
</reference>
<dbReference type="InterPro" id="IPR014942">
    <property type="entry name" value="AbiEii"/>
</dbReference>
<evidence type="ECO:0008006" key="3">
    <source>
        <dbReference type="Google" id="ProtNLM"/>
    </source>
</evidence>
<evidence type="ECO:0000313" key="2">
    <source>
        <dbReference type="Proteomes" id="UP000648075"/>
    </source>
</evidence>
<dbReference type="AlphaFoldDB" id="A0A918PES4"/>
<dbReference type="RefSeq" id="WP_189620947.1">
    <property type="nucleotide sequence ID" value="NZ_BMZA01000005.1"/>
</dbReference>
<sequence>MPDTDPVVEIVDVDIRAWVKSARADPQLYLDRQVTEIVLAAIGLSPSLSQSLVLKGGTLMALAFGSRRVTGDVDFSATVPPDGFDDLLRDELDAKLHAAAIKLGYLDLVCRVQGVKRRPHSDLFENAEFPALELRVGSAERGSKQEAALAEGKASRILFVEVSFRDQVYAFQELNLGEADIAVRAFTLGELIAEKLRALLQQPIRNRNRRQDVYDIALLIDENPLGDALRVKILETLIEKCRSRRIEPTRESIDDPEVARRAQRDWETLRLEVSDLPPFEERFAAVREFYRSLPW</sequence>
<keyword evidence="2" id="KW-1185">Reference proteome</keyword>
<comment type="caution">
    <text evidence="1">The sequence shown here is derived from an EMBL/GenBank/DDBJ whole genome shotgun (WGS) entry which is preliminary data.</text>
</comment>
<proteinExistence type="predicted"/>
<reference evidence="1" key="2">
    <citation type="submission" date="2020-09" db="EMBL/GenBank/DDBJ databases">
        <authorList>
            <person name="Sun Q."/>
            <person name="Kim S."/>
        </authorList>
    </citation>
    <scope>NUCLEOTIDE SEQUENCE</scope>
    <source>
        <strain evidence="1">KCTC 32255</strain>
    </source>
</reference>
<organism evidence="1 2">
    <name type="scientific">Novosphingobium colocasiae</name>
    <dbReference type="NCBI Taxonomy" id="1256513"/>
    <lineage>
        <taxon>Bacteria</taxon>
        <taxon>Pseudomonadati</taxon>
        <taxon>Pseudomonadota</taxon>
        <taxon>Alphaproteobacteria</taxon>
        <taxon>Sphingomonadales</taxon>
        <taxon>Sphingomonadaceae</taxon>
        <taxon>Novosphingobium</taxon>
    </lineage>
</organism>
<protein>
    <recommendedName>
        <fullName evidence="3">Nucleotidyl transferase AbiEii/AbiGii toxin family protein</fullName>
    </recommendedName>
</protein>
<dbReference type="Proteomes" id="UP000648075">
    <property type="component" value="Unassembled WGS sequence"/>
</dbReference>
<dbReference type="EMBL" id="BMZA01000005">
    <property type="protein sequence ID" value="GGZ04166.1"/>
    <property type="molecule type" value="Genomic_DNA"/>
</dbReference>
<name>A0A918PES4_9SPHN</name>